<sequence>MRIVLATYDFLPSIGGVATTESVLARAFVDQGHEVTVVTLGEGPVEGYPHAVVRRPGPATLFRLYRDAEVLILSNLAIRLIWPLLILRRPFALRHHSESAFRLSRSPVSADLLRRVVLPRARHFMTSDFIGQRSGFEGYAVTPPFANPHLTPDRVRPPGERSGLLFVGRMEPEKGLLWLLERWAAVREGLGVERLTLVGNGSLRAAVERRIAGGALPDVVSLGPLSFEATAVEMGKAAYLVVPSLWGEPFGAVALEGVAAGAIVLRTDRGGLPEATDDLGVTFDPDDEASVGRALVQARDMFESHRAAPEVRSAYERRVADHVARFRPERVVETILKGMAT</sequence>
<dbReference type="Proteomes" id="UP001596152">
    <property type="component" value="Unassembled WGS sequence"/>
</dbReference>
<evidence type="ECO:0000313" key="2">
    <source>
        <dbReference type="Proteomes" id="UP001596152"/>
    </source>
</evidence>
<protein>
    <submittedName>
        <fullName evidence="1">Glycosyltransferase family 4 protein</fullName>
        <ecNumber evidence="1">2.4.-.-</ecNumber>
    </submittedName>
</protein>
<keyword evidence="1" id="KW-0328">Glycosyltransferase</keyword>
<keyword evidence="1" id="KW-0808">Transferase</keyword>
<reference evidence="2" key="1">
    <citation type="journal article" date="2019" name="Int. J. Syst. Evol. Microbiol.">
        <title>The Global Catalogue of Microorganisms (GCM) 10K type strain sequencing project: providing services to taxonomists for standard genome sequencing and annotation.</title>
        <authorList>
            <consortium name="The Broad Institute Genomics Platform"/>
            <consortium name="The Broad Institute Genome Sequencing Center for Infectious Disease"/>
            <person name="Wu L."/>
            <person name="Ma J."/>
        </authorList>
    </citation>
    <scope>NUCLEOTIDE SEQUENCE [LARGE SCALE GENOMIC DNA]</scope>
    <source>
        <strain evidence="2">JCM 12125</strain>
    </source>
</reference>
<keyword evidence="2" id="KW-1185">Reference proteome</keyword>
<evidence type="ECO:0000313" key="1">
    <source>
        <dbReference type="EMBL" id="MFC5342761.1"/>
    </source>
</evidence>
<dbReference type="Gene3D" id="3.40.50.2000">
    <property type="entry name" value="Glycogen Phosphorylase B"/>
    <property type="match status" value="2"/>
</dbReference>
<dbReference type="EMBL" id="JBHSLF010000004">
    <property type="protein sequence ID" value="MFC5342761.1"/>
    <property type="molecule type" value="Genomic_DNA"/>
</dbReference>
<gene>
    <name evidence="1" type="ORF">ACFPIE_02475</name>
</gene>
<organism evidence="1 2">
    <name type="scientific">Brevundimonas staleyi</name>
    <dbReference type="NCBI Taxonomy" id="74326"/>
    <lineage>
        <taxon>Bacteria</taxon>
        <taxon>Pseudomonadati</taxon>
        <taxon>Pseudomonadota</taxon>
        <taxon>Alphaproteobacteria</taxon>
        <taxon>Caulobacterales</taxon>
        <taxon>Caulobacteraceae</taxon>
        <taxon>Brevundimonas</taxon>
    </lineage>
</organism>
<comment type="caution">
    <text evidence="1">The sequence shown here is derived from an EMBL/GenBank/DDBJ whole genome shotgun (WGS) entry which is preliminary data.</text>
</comment>
<dbReference type="Pfam" id="PF13692">
    <property type="entry name" value="Glyco_trans_1_4"/>
    <property type="match status" value="1"/>
</dbReference>
<proteinExistence type="predicted"/>
<dbReference type="CDD" id="cd03801">
    <property type="entry name" value="GT4_PimA-like"/>
    <property type="match status" value="1"/>
</dbReference>
<dbReference type="PANTHER" id="PTHR45947">
    <property type="entry name" value="SULFOQUINOVOSYL TRANSFERASE SQD2"/>
    <property type="match status" value="1"/>
</dbReference>
<name>A0ABW0FMI7_9CAUL</name>
<accession>A0ABW0FMI7</accession>
<dbReference type="RefSeq" id="WP_374038681.1">
    <property type="nucleotide sequence ID" value="NZ_CP169082.1"/>
</dbReference>
<dbReference type="PANTHER" id="PTHR45947:SF13">
    <property type="entry name" value="TRANSFERASE"/>
    <property type="match status" value="1"/>
</dbReference>
<dbReference type="GO" id="GO:0016757">
    <property type="term" value="F:glycosyltransferase activity"/>
    <property type="evidence" value="ECO:0007669"/>
    <property type="project" value="UniProtKB-KW"/>
</dbReference>
<dbReference type="SUPFAM" id="SSF53756">
    <property type="entry name" value="UDP-Glycosyltransferase/glycogen phosphorylase"/>
    <property type="match status" value="1"/>
</dbReference>
<dbReference type="InterPro" id="IPR050194">
    <property type="entry name" value="Glycosyltransferase_grp1"/>
</dbReference>
<dbReference type="EC" id="2.4.-.-" evidence="1"/>